<dbReference type="EMBL" id="CACRXK020002823">
    <property type="protein sequence ID" value="CAB3996218.1"/>
    <property type="molecule type" value="Genomic_DNA"/>
</dbReference>
<sequence length="140" mass="16851">MSDINESYEEILKRMGCDMIFKPGDSMLEDATFYFDFARAMASSLKKHYPWKAMNEWRNRNGGMKEWQSGVWVDNCESFNYLHYCDNVTLELKDEQKLKDDREKKRRMRRAILTFVQAVVENIQNQTILVLLYKDTYFFK</sequence>
<name>A0A7D9E120_PARCT</name>
<keyword evidence="2" id="KW-1185">Reference proteome</keyword>
<accession>A0A7D9E120</accession>
<proteinExistence type="predicted"/>
<dbReference type="AlphaFoldDB" id="A0A7D9E120"/>
<organism evidence="1 2">
    <name type="scientific">Paramuricea clavata</name>
    <name type="common">Red gorgonian</name>
    <name type="synonym">Violescent sea-whip</name>
    <dbReference type="NCBI Taxonomy" id="317549"/>
    <lineage>
        <taxon>Eukaryota</taxon>
        <taxon>Metazoa</taxon>
        <taxon>Cnidaria</taxon>
        <taxon>Anthozoa</taxon>
        <taxon>Octocorallia</taxon>
        <taxon>Malacalcyonacea</taxon>
        <taxon>Plexauridae</taxon>
        <taxon>Paramuricea</taxon>
    </lineage>
</organism>
<evidence type="ECO:0000313" key="1">
    <source>
        <dbReference type="EMBL" id="CAB3996218.1"/>
    </source>
</evidence>
<dbReference type="Proteomes" id="UP001152795">
    <property type="component" value="Unassembled WGS sequence"/>
</dbReference>
<protein>
    <submittedName>
        <fullName evidence="1">Uncharacterized protein</fullName>
    </submittedName>
</protein>
<evidence type="ECO:0000313" key="2">
    <source>
        <dbReference type="Proteomes" id="UP001152795"/>
    </source>
</evidence>
<comment type="caution">
    <text evidence="1">The sequence shown here is derived from an EMBL/GenBank/DDBJ whole genome shotgun (WGS) entry which is preliminary data.</text>
</comment>
<reference evidence="1" key="1">
    <citation type="submission" date="2020-04" db="EMBL/GenBank/DDBJ databases">
        <authorList>
            <person name="Alioto T."/>
            <person name="Alioto T."/>
            <person name="Gomez Garrido J."/>
        </authorList>
    </citation>
    <scope>NUCLEOTIDE SEQUENCE</scope>
    <source>
        <strain evidence="1">A484AB</strain>
    </source>
</reference>
<gene>
    <name evidence="1" type="ORF">PACLA_8A019057</name>
</gene>